<name>A0A7F8Q9U0_LEPWE</name>
<keyword evidence="1" id="KW-1185">Reference proteome</keyword>
<gene>
    <name evidence="2" type="primary">LOC115938063</name>
</gene>
<sequence length="281" mass="29779">MYCGEEDKPGSVKSQSSKSGAATHYLCDYGTPCLSSILCPMGMTGVSTSGNLYSEAAVATASSARGPQRTSARSAAQCTPVPLPGASCPLRSGGSALDRAVPFGGPSASRPPMLSATRRASQLFPIRFPVSRMGDSASKTVSPQEALPGRKEPIPVTGVCALSAGVCASLFLSLVYGPLGYWPLSAMVPCCVVTGSNGMIQNDENCSFEIVSQTTVPIARIILRLPLSSLSARFLPIGRRCLWPRARGSAAISSRRCRFKVVLYKLKNNFLISYQNFRKIQ</sequence>
<proteinExistence type="predicted"/>
<accession>A0A7F8Q9U0</accession>
<dbReference type="Proteomes" id="UP000245341">
    <property type="component" value="Unplaced"/>
</dbReference>
<dbReference type="AlphaFoldDB" id="A0A7F8Q9U0"/>
<dbReference type="RefSeq" id="XP_030877088.1">
    <property type="nucleotide sequence ID" value="XM_031021228.1"/>
</dbReference>
<evidence type="ECO:0000313" key="2">
    <source>
        <dbReference type="RefSeq" id="XP_030877088.1"/>
    </source>
</evidence>
<dbReference type="KEGG" id="lww:115938063"/>
<organism evidence="1 2">
    <name type="scientific">Leptonychotes weddellii</name>
    <name type="common">Weddell seal</name>
    <name type="synonym">Otaria weddellii</name>
    <dbReference type="NCBI Taxonomy" id="9713"/>
    <lineage>
        <taxon>Eukaryota</taxon>
        <taxon>Metazoa</taxon>
        <taxon>Chordata</taxon>
        <taxon>Craniata</taxon>
        <taxon>Vertebrata</taxon>
        <taxon>Euteleostomi</taxon>
        <taxon>Mammalia</taxon>
        <taxon>Eutheria</taxon>
        <taxon>Laurasiatheria</taxon>
        <taxon>Carnivora</taxon>
        <taxon>Caniformia</taxon>
        <taxon>Pinnipedia</taxon>
        <taxon>Phocidae</taxon>
        <taxon>Monachinae</taxon>
        <taxon>Lobodontini</taxon>
        <taxon>Leptonychotes</taxon>
    </lineage>
</organism>
<evidence type="ECO:0000313" key="1">
    <source>
        <dbReference type="Proteomes" id="UP000245341"/>
    </source>
</evidence>
<dbReference type="GeneID" id="115938063"/>
<reference evidence="2" key="1">
    <citation type="submission" date="2025-08" db="UniProtKB">
        <authorList>
            <consortium name="RefSeq"/>
        </authorList>
    </citation>
    <scope>IDENTIFICATION</scope>
    <source>
        <tissue evidence="2">Liver</tissue>
    </source>
</reference>
<protein>
    <submittedName>
        <fullName evidence="2">Uncharacterized protein LOC115938063</fullName>
    </submittedName>
</protein>